<evidence type="ECO:0000313" key="3">
    <source>
        <dbReference type="Proteomes" id="UP001318860"/>
    </source>
</evidence>
<comment type="caution">
    <text evidence="2">The sequence shown here is derived from an EMBL/GenBank/DDBJ whole genome shotgun (WGS) entry which is preliminary data.</text>
</comment>
<name>A0ABR0UHP0_REHGL</name>
<protein>
    <submittedName>
        <fullName evidence="2">Uncharacterized protein</fullName>
    </submittedName>
</protein>
<feature type="compositionally biased region" description="Basic and acidic residues" evidence="1">
    <location>
        <begin position="246"/>
        <end position="260"/>
    </location>
</feature>
<organism evidence="2 3">
    <name type="scientific">Rehmannia glutinosa</name>
    <name type="common">Chinese foxglove</name>
    <dbReference type="NCBI Taxonomy" id="99300"/>
    <lineage>
        <taxon>Eukaryota</taxon>
        <taxon>Viridiplantae</taxon>
        <taxon>Streptophyta</taxon>
        <taxon>Embryophyta</taxon>
        <taxon>Tracheophyta</taxon>
        <taxon>Spermatophyta</taxon>
        <taxon>Magnoliopsida</taxon>
        <taxon>eudicotyledons</taxon>
        <taxon>Gunneridae</taxon>
        <taxon>Pentapetalae</taxon>
        <taxon>asterids</taxon>
        <taxon>lamiids</taxon>
        <taxon>Lamiales</taxon>
        <taxon>Orobanchaceae</taxon>
        <taxon>Rehmannieae</taxon>
        <taxon>Rehmannia</taxon>
    </lineage>
</organism>
<dbReference type="EMBL" id="JABTTQ020002894">
    <property type="protein sequence ID" value="KAK6121526.1"/>
    <property type="molecule type" value="Genomic_DNA"/>
</dbReference>
<feature type="compositionally biased region" description="Polar residues" evidence="1">
    <location>
        <begin position="225"/>
        <end position="236"/>
    </location>
</feature>
<evidence type="ECO:0000256" key="1">
    <source>
        <dbReference type="SAM" id="MobiDB-lite"/>
    </source>
</evidence>
<feature type="region of interest" description="Disordered" evidence="1">
    <location>
        <begin position="118"/>
        <end position="260"/>
    </location>
</feature>
<feature type="compositionally biased region" description="Polar residues" evidence="1">
    <location>
        <begin position="188"/>
        <end position="198"/>
    </location>
</feature>
<evidence type="ECO:0000313" key="2">
    <source>
        <dbReference type="EMBL" id="KAK6121526.1"/>
    </source>
</evidence>
<proteinExistence type="predicted"/>
<gene>
    <name evidence="2" type="ORF">DH2020_044732</name>
</gene>
<keyword evidence="3" id="KW-1185">Reference proteome</keyword>
<sequence length="260" mass="29439">MVTGSKSSSPILMILMISFLRSNMLIMLKNHGASSRWLFCWRCVRNGRCHFNTLHIQVNGSYSSLRMRQLVISRRLQGAKEGTWSVAFGKRHEQQVIYEHEPKFCTKCKEIGHTTQGCTNEKPAADRQPFKLRVRKPVAQNQPIRQTLKAPEPVRGANDTQQAQPVKEKEPVETIEEAQVQPLKEKQPVQTDSESQPFTEVRGRRPRKRITPVTITEDTEGHAAPSTTTEKGTQDNPVKGTVKTQNKKDKGRDSTLPKST</sequence>
<dbReference type="Proteomes" id="UP001318860">
    <property type="component" value="Unassembled WGS sequence"/>
</dbReference>
<accession>A0ABR0UHP0</accession>
<reference evidence="2 3" key="1">
    <citation type="journal article" date="2021" name="Comput. Struct. Biotechnol. J.">
        <title>De novo genome assembly of the potent medicinal plant Rehmannia glutinosa using nanopore technology.</title>
        <authorList>
            <person name="Ma L."/>
            <person name="Dong C."/>
            <person name="Song C."/>
            <person name="Wang X."/>
            <person name="Zheng X."/>
            <person name="Niu Y."/>
            <person name="Chen S."/>
            <person name="Feng W."/>
        </authorList>
    </citation>
    <scope>NUCLEOTIDE SEQUENCE [LARGE SCALE GENOMIC DNA]</scope>
    <source>
        <strain evidence="2">DH-2019</strain>
    </source>
</reference>